<gene>
    <name evidence="1" type="ORF">L596_000522</name>
</gene>
<dbReference type="AlphaFoldDB" id="A0A4U8UKS3"/>
<dbReference type="EMBL" id="CM016762">
    <property type="protein sequence ID" value="TMS32715.1"/>
    <property type="molecule type" value="Genomic_DNA"/>
</dbReference>
<reference evidence="1 2" key="2">
    <citation type="journal article" date="2019" name="G3 (Bethesda)">
        <title>Hybrid Assembly of the Genome of the Entomopathogenic Nematode Steinernema carpocapsae Identifies the X-Chromosome.</title>
        <authorList>
            <person name="Serra L."/>
            <person name="Macchietto M."/>
            <person name="Macias-Munoz A."/>
            <person name="McGill C.J."/>
            <person name="Rodriguez I.M."/>
            <person name="Rodriguez B."/>
            <person name="Murad R."/>
            <person name="Mortazavi A."/>
        </authorList>
    </citation>
    <scope>NUCLEOTIDE SEQUENCE [LARGE SCALE GENOMIC DNA]</scope>
    <source>
        <strain evidence="1 2">ALL</strain>
    </source>
</reference>
<name>A0A4U8UKS3_STECR</name>
<evidence type="ECO:0000313" key="1">
    <source>
        <dbReference type="EMBL" id="TMS32715.1"/>
    </source>
</evidence>
<comment type="caution">
    <text evidence="1">The sequence shown here is derived from an EMBL/GenBank/DDBJ whole genome shotgun (WGS) entry which is preliminary data.</text>
</comment>
<evidence type="ECO:0000313" key="2">
    <source>
        <dbReference type="Proteomes" id="UP000298663"/>
    </source>
</evidence>
<protein>
    <submittedName>
        <fullName evidence="1">Uncharacterized protein</fullName>
    </submittedName>
</protein>
<dbReference type="EMBL" id="AZBU02000001">
    <property type="protein sequence ID" value="TMS32715.1"/>
    <property type="molecule type" value="Genomic_DNA"/>
</dbReference>
<accession>A0A4U8UKS3</accession>
<dbReference type="Proteomes" id="UP000298663">
    <property type="component" value="Chromosome X"/>
</dbReference>
<organism evidence="1 2">
    <name type="scientific">Steinernema carpocapsae</name>
    <name type="common">Entomopathogenic nematode</name>
    <dbReference type="NCBI Taxonomy" id="34508"/>
    <lineage>
        <taxon>Eukaryota</taxon>
        <taxon>Metazoa</taxon>
        <taxon>Ecdysozoa</taxon>
        <taxon>Nematoda</taxon>
        <taxon>Chromadorea</taxon>
        <taxon>Rhabditida</taxon>
        <taxon>Tylenchina</taxon>
        <taxon>Panagrolaimomorpha</taxon>
        <taxon>Strongyloidoidea</taxon>
        <taxon>Steinernematidae</taxon>
        <taxon>Steinernema</taxon>
    </lineage>
</organism>
<reference evidence="1 2" key="1">
    <citation type="journal article" date="2015" name="Genome Biol.">
        <title>Comparative genomics of Steinernema reveals deeply conserved gene regulatory networks.</title>
        <authorList>
            <person name="Dillman A.R."/>
            <person name="Macchietto M."/>
            <person name="Porter C.F."/>
            <person name="Rogers A."/>
            <person name="Williams B."/>
            <person name="Antoshechkin I."/>
            <person name="Lee M.M."/>
            <person name="Goodwin Z."/>
            <person name="Lu X."/>
            <person name="Lewis E.E."/>
            <person name="Goodrich-Blair H."/>
            <person name="Stock S.P."/>
            <person name="Adams B.J."/>
            <person name="Sternberg P.W."/>
            <person name="Mortazavi A."/>
        </authorList>
    </citation>
    <scope>NUCLEOTIDE SEQUENCE [LARGE SCALE GENOMIC DNA]</scope>
    <source>
        <strain evidence="1 2">ALL</strain>
    </source>
</reference>
<sequence length="81" mass="9182">MHANANGAATVSRVRSIRQLAPRNFVTDGLVWIVLLYEFWKETQKGLITKSPLITRLKTNGYTIGTLRTNKIFFGILVTFI</sequence>
<keyword evidence="2" id="KW-1185">Reference proteome</keyword>
<proteinExistence type="predicted"/>